<evidence type="ECO:0000313" key="2">
    <source>
        <dbReference type="Proteomes" id="UP000194236"/>
    </source>
</evidence>
<dbReference type="EMBL" id="MUJZ01017786">
    <property type="protein sequence ID" value="OTF80547.1"/>
    <property type="molecule type" value="Genomic_DNA"/>
</dbReference>
<accession>A0A1Y3BK94</accession>
<dbReference type="Proteomes" id="UP000194236">
    <property type="component" value="Unassembled WGS sequence"/>
</dbReference>
<organism evidence="1 2">
    <name type="scientific">Euroglyphus maynei</name>
    <name type="common">Mayne's house dust mite</name>
    <dbReference type="NCBI Taxonomy" id="6958"/>
    <lineage>
        <taxon>Eukaryota</taxon>
        <taxon>Metazoa</taxon>
        <taxon>Ecdysozoa</taxon>
        <taxon>Arthropoda</taxon>
        <taxon>Chelicerata</taxon>
        <taxon>Arachnida</taxon>
        <taxon>Acari</taxon>
        <taxon>Acariformes</taxon>
        <taxon>Sarcoptiformes</taxon>
        <taxon>Astigmata</taxon>
        <taxon>Psoroptidia</taxon>
        <taxon>Analgoidea</taxon>
        <taxon>Pyroglyphidae</taxon>
        <taxon>Pyroglyphinae</taxon>
        <taxon>Euroglyphus</taxon>
    </lineage>
</organism>
<dbReference type="OrthoDB" id="6507933at2759"/>
<proteinExistence type="predicted"/>
<keyword evidence="2" id="KW-1185">Reference proteome</keyword>
<dbReference type="AlphaFoldDB" id="A0A1Y3BK94"/>
<gene>
    <name evidence="1" type="ORF">BLA29_010999</name>
</gene>
<protein>
    <submittedName>
        <fullName evidence="1">Uncharacterized protein</fullName>
    </submittedName>
</protein>
<name>A0A1Y3BK94_EURMA</name>
<sequence length="107" mass="12478">MKRFKLRFIEPIIQNIVTIALQVFGERLITEITPWEVLFGRPVNILRFIDKIFAPIKSLNLPLPDLDALLTTYGNYKLLNHTFSIIGLLMGNEFGPLEHYRHNYGKH</sequence>
<reference evidence="1 2" key="1">
    <citation type="submission" date="2017-03" db="EMBL/GenBank/DDBJ databases">
        <title>Genome Survey of Euroglyphus maynei.</title>
        <authorList>
            <person name="Arlian L.G."/>
            <person name="Morgan M.S."/>
            <person name="Rider S.D."/>
        </authorList>
    </citation>
    <scope>NUCLEOTIDE SEQUENCE [LARGE SCALE GENOMIC DNA]</scope>
    <source>
        <strain evidence="1">Arlian Lab</strain>
        <tissue evidence="1">Whole body</tissue>
    </source>
</reference>
<feature type="non-terminal residue" evidence="1">
    <location>
        <position position="107"/>
    </location>
</feature>
<comment type="caution">
    <text evidence="1">The sequence shown here is derived from an EMBL/GenBank/DDBJ whole genome shotgun (WGS) entry which is preliminary data.</text>
</comment>
<evidence type="ECO:0000313" key="1">
    <source>
        <dbReference type="EMBL" id="OTF80547.1"/>
    </source>
</evidence>